<sequence>MTARRHPFSPLATLATRLFGGEAGAGILLIVVAIAAMIAANSPLAHGYHALFHATLPWTPVPKLNTLHLWINDALMAMFFFVVGLEIKREVIDGELSSPARRRLPVLAAAAGMAVPALVYLLVAGGEPGLANGWAIPAATDIAFALGVLGLLGKRAPASLRLFLLTVAIVDDLGAVAIIAFFYTAGLKLVWLGWAAAALAALVVLNRAGVTRGWPYMLVGGLLWYAVLHSGVHATVAGVLAALCVPMKLDAHGDSLLLRMEHALAPISAYFIVPLFGFANAGVALAGLGIEDMLAPLPIGVALGLFVGKQVGILGAIVLADRLGLAHRPEGASWRQLWGMALLCGIGFTMSLFIGQLAFPASPLLVEEAKLGVLAGSLLSALLGFLVLRTAPQPLDRPPGQRDG</sequence>
<keyword evidence="5 6" id="KW-0472">Membrane</keyword>
<keyword evidence="6" id="KW-0406">Ion transport</keyword>
<dbReference type="InterPro" id="IPR023171">
    <property type="entry name" value="Na/H_antiporter_dom_sf"/>
</dbReference>
<accession>A0A918RBT0</accession>
<dbReference type="AlphaFoldDB" id="A0A918RBT0"/>
<protein>
    <recommendedName>
        <fullName evidence="6">Na(+)/H(+) antiporter NhaA</fullName>
    </recommendedName>
    <alternativeName>
        <fullName evidence="6">Sodium/proton antiporter NhaA</fullName>
    </alternativeName>
</protein>
<keyword evidence="4 6" id="KW-1133">Transmembrane helix</keyword>
<evidence type="ECO:0000256" key="1">
    <source>
        <dbReference type="ARBA" id="ARBA00004429"/>
    </source>
</evidence>
<evidence type="ECO:0000256" key="4">
    <source>
        <dbReference type="ARBA" id="ARBA00022989"/>
    </source>
</evidence>
<dbReference type="NCBIfam" id="TIGR00773">
    <property type="entry name" value="NhaA"/>
    <property type="match status" value="1"/>
</dbReference>
<feature type="transmembrane region" description="Helical" evidence="6">
    <location>
        <begin position="160"/>
        <end position="183"/>
    </location>
</feature>
<evidence type="ECO:0000313" key="7">
    <source>
        <dbReference type="EMBL" id="GGZ92708.1"/>
    </source>
</evidence>
<reference evidence="7" key="1">
    <citation type="journal article" date="2014" name="Int. J. Syst. Evol. Microbiol.">
        <title>Complete genome sequence of Corynebacterium casei LMG S-19264T (=DSM 44701T), isolated from a smear-ripened cheese.</title>
        <authorList>
            <consortium name="US DOE Joint Genome Institute (JGI-PGF)"/>
            <person name="Walter F."/>
            <person name="Albersmeier A."/>
            <person name="Kalinowski J."/>
            <person name="Ruckert C."/>
        </authorList>
    </citation>
    <scope>NUCLEOTIDE SEQUENCE</scope>
    <source>
        <strain evidence="7">KCTC 32422</strain>
    </source>
</reference>
<keyword evidence="6" id="KW-0050">Antiport</keyword>
<dbReference type="PANTHER" id="PTHR30341">
    <property type="entry name" value="SODIUM ION/PROTON ANTIPORTER NHAA-RELATED"/>
    <property type="match status" value="1"/>
</dbReference>
<comment type="caution">
    <text evidence="7">The sequence shown here is derived from an EMBL/GenBank/DDBJ whole genome shotgun (WGS) entry which is preliminary data.</text>
</comment>
<comment type="similarity">
    <text evidence="6">Belongs to the NhaA Na(+)/H(+) (TC 2.A.33) antiporter family.</text>
</comment>
<evidence type="ECO:0000256" key="3">
    <source>
        <dbReference type="ARBA" id="ARBA00022692"/>
    </source>
</evidence>
<dbReference type="NCBIfam" id="NF007111">
    <property type="entry name" value="PRK09560.1"/>
    <property type="match status" value="1"/>
</dbReference>
<evidence type="ECO:0000256" key="2">
    <source>
        <dbReference type="ARBA" id="ARBA00022475"/>
    </source>
</evidence>
<keyword evidence="8" id="KW-1185">Reference proteome</keyword>
<feature type="transmembrane region" description="Helical" evidence="6">
    <location>
        <begin position="189"/>
        <end position="210"/>
    </location>
</feature>
<keyword evidence="2 6" id="KW-1003">Cell membrane</keyword>
<feature type="transmembrane region" description="Helical" evidence="6">
    <location>
        <begin position="135"/>
        <end position="153"/>
    </location>
</feature>
<keyword evidence="6" id="KW-0915">Sodium</keyword>
<dbReference type="InterPro" id="IPR004670">
    <property type="entry name" value="NhaA"/>
</dbReference>
<dbReference type="GO" id="GO:0005886">
    <property type="term" value="C:plasma membrane"/>
    <property type="evidence" value="ECO:0007669"/>
    <property type="project" value="UniProtKB-SubCell"/>
</dbReference>
<name>A0A918RBT0_9SPHN</name>
<proteinExistence type="inferred from homology"/>
<keyword evidence="6" id="KW-0813">Transport</keyword>
<keyword evidence="6" id="KW-0739">Sodium transport</keyword>
<feature type="transmembrane region" description="Helical" evidence="6">
    <location>
        <begin position="21"/>
        <end position="40"/>
    </location>
</feature>
<dbReference type="HAMAP" id="MF_01844">
    <property type="entry name" value="NhaA"/>
    <property type="match status" value="1"/>
</dbReference>
<dbReference type="Pfam" id="PF06965">
    <property type="entry name" value="Na_H_antiport_1"/>
    <property type="match status" value="1"/>
</dbReference>
<dbReference type="Proteomes" id="UP000634139">
    <property type="component" value="Unassembled WGS sequence"/>
</dbReference>
<dbReference type="NCBIfam" id="NF007112">
    <property type="entry name" value="PRK09561.1"/>
    <property type="match status" value="1"/>
</dbReference>
<gene>
    <name evidence="7" type="primary">nhaA1</name>
    <name evidence="6" type="synonym">nhaA</name>
    <name evidence="7" type="ORF">GCM10011617_10440</name>
</gene>
<reference evidence="7" key="2">
    <citation type="submission" date="2020-09" db="EMBL/GenBank/DDBJ databases">
        <authorList>
            <person name="Sun Q."/>
            <person name="Kim S."/>
        </authorList>
    </citation>
    <scope>NUCLEOTIDE SEQUENCE</scope>
    <source>
        <strain evidence="7">KCTC 32422</strain>
    </source>
</reference>
<dbReference type="RefSeq" id="WP_189539365.1">
    <property type="nucleotide sequence ID" value="NZ_BMZD01000002.1"/>
</dbReference>
<feature type="transmembrane region" description="Helical" evidence="6">
    <location>
        <begin position="297"/>
        <end position="317"/>
    </location>
</feature>
<evidence type="ECO:0000256" key="6">
    <source>
        <dbReference type="HAMAP-Rule" id="MF_01844"/>
    </source>
</evidence>
<dbReference type="GO" id="GO:0006885">
    <property type="term" value="P:regulation of pH"/>
    <property type="evidence" value="ECO:0007669"/>
    <property type="project" value="UniProtKB-UniRule"/>
</dbReference>
<keyword evidence="3 6" id="KW-0812">Transmembrane</keyword>
<organism evidence="7 8">
    <name type="scientific">Novosphingobium arvoryzae</name>
    <dbReference type="NCBI Taxonomy" id="1256514"/>
    <lineage>
        <taxon>Bacteria</taxon>
        <taxon>Pseudomonadati</taxon>
        <taxon>Pseudomonadota</taxon>
        <taxon>Alphaproteobacteria</taxon>
        <taxon>Sphingomonadales</taxon>
        <taxon>Sphingomonadaceae</taxon>
        <taxon>Novosphingobium</taxon>
    </lineage>
</organism>
<feature type="transmembrane region" description="Helical" evidence="6">
    <location>
        <begin position="222"/>
        <end position="243"/>
    </location>
</feature>
<evidence type="ECO:0000256" key="5">
    <source>
        <dbReference type="ARBA" id="ARBA00023136"/>
    </source>
</evidence>
<feature type="transmembrane region" description="Helical" evidence="6">
    <location>
        <begin position="371"/>
        <end position="388"/>
    </location>
</feature>
<comment type="catalytic activity">
    <reaction evidence="6">
        <text>Na(+)(in) + 2 H(+)(out) = Na(+)(out) + 2 H(+)(in)</text>
        <dbReference type="Rhea" id="RHEA:29251"/>
        <dbReference type="ChEBI" id="CHEBI:15378"/>
        <dbReference type="ChEBI" id="CHEBI:29101"/>
    </reaction>
</comment>
<evidence type="ECO:0000313" key="8">
    <source>
        <dbReference type="Proteomes" id="UP000634139"/>
    </source>
</evidence>
<dbReference type="PANTHER" id="PTHR30341:SF0">
    <property type="entry name" value="NA(+)_H(+) ANTIPORTER NHAA"/>
    <property type="match status" value="1"/>
</dbReference>
<dbReference type="GO" id="GO:0015385">
    <property type="term" value="F:sodium:proton antiporter activity"/>
    <property type="evidence" value="ECO:0007669"/>
    <property type="project" value="UniProtKB-UniRule"/>
</dbReference>
<dbReference type="EMBL" id="BMZD01000002">
    <property type="protein sequence ID" value="GGZ92708.1"/>
    <property type="molecule type" value="Genomic_DNA"/>
</dbReference>
<dbReference type="Gene3D" id="1.20.1530.10">
    <property type="entry name" value="Na+/H+ antiporter like domain"/>
    <property type="match status" value="1"/>
</dbReference>
<feature type="transmembrane region" description="Helical" evidence="6">
    <location>
        <begin position="67"/>
        <end position="85"/>
    </location>
</feature>
<comment type="function">
    <text evidence="6">Na(+)/H(+) antiporter that extrudes sodium in exchange for external protons.</text>
</comment>
<feature type="transmembrane region" description="Helical" evidence="6">
    <location>
        <begin position="106"/>
        <end position="123"/>
    </location>
</feature>
<comment type="subcellular location">
    <subcellularLocation>
        <location evidence="1">Cell inner membrane</location>
        <topology evidence="1">Multi-pass membrane protein</topology>
    </subcellularLocation>
    <subcellularLocation>
        <location evidence="6">Cell membrane</location>
        <topology evidence="6">Multi-pass membrane protein</topology>
    </subcellularLocation>
</comment>
<feature type="transmembrane region" description="Helical" evidence="6">
    <location>
        <begin position="263"/>
        <end position="290"/>
    </location>
</feature>
<feature type="transmembrane region" description="Helical" evidence="6">
    <location>
        <begin position="337"/>
        <end position="359"/>
    </location>
</feature>